<comment type="subcellular location">
    <subcellularLocation>
        <location evidence="1">Nucleus</location>
    </subcellularLocation>
</comment>
<dbReference type="GO" id="GO:0000723">
    <property type="term" value="P:telomere maintenance"/>
    <property type="evidence" value="ECO:0007669"/>
    <property type="project" value="TreeGrafter"/>
</dbReference>
<dbReference type="EMBL" id="SPNW01000016">
    <property type="protein sequence ID" value="TIA90787.1"/>
    <property type="molecule type" value="Genomic_DNA"/>
</dbReference>
<sequence>MRVDTAFSDYRCESTNNNEVHIEISMEHLYRAIKSAHDTDNVLMRLMKKGVTPTLSLSIDKLSHYNSRFTIEQDVPCRPQKQTYTDDFRGPDLPYRDVTIQLPNLNRLKIVLEKLRILDNFVTIRADYRGTLEFSILNDHVGVRTSFDGLDTEAKEGATGQVVVDSRQLIRLFQVPDITAKGYLSICNHNCLAFYAFFETYNSEPAENSEHLVFIIPSKML</sequence>
<dbReference type="GO" id="GO:0031573">
    <property type="term" value="P:mitotic intra-S DNA damage checkpoint signaling"/>
    <property type="evidence" value="ECO:0007669"/>
    <property type="project" value="TreeGrafter"/>
</dbReference>
<dbReference type="GO" id="GO:0033314">
    <property type="term" value="P:mitotic DNA replication checkpoint signaling"/>
    <property type="evidence" value="ECO:0007669"/>
    <property type="project" value="TreeGrafter"/>
</dbReference>
<gene>
    <name evidence="5" type="ORF">E3P99_01383</name>
</gene>
<dbReference type="PIRSF" id="PIRSF011312">
    <property type="entry name" value="Cell_cycle_HUS1"/>
    <property type="match status" value="1"/>
</dbReference>
<evidence type="ECO:0000313" key="5">
    <source>
        <dbReference type="EMBL" id="TIA90787.1"/>
    </source>
</evidence>
<dbReference type="Proteomes" id="UP000310189">
    <property type="component" value="Unassembled WGS sequence"/>
</dbReference>
<keyword evidence="3" id="KW-0539">Nucleus</keyword>
<dbReference type="OrthoDB" id="337750at2759"/>
<dbReference type="GO" id="GO:0035861">
    <property type="term" value="C:site of double-strand break"/>
    <property type="evidence" value="ECO:0007669"/>
    <property type="project" value="TreeGrafter"/>
</dbReference>
<keyword evidence="6" id="KW-1185">Reference proteome</keyword>
<dbReference type="AlphaFoldDB" id="A0A4T0FPY7"/>
<accession>A0A4T0FPY7</accession>
<dbReference type="GO" id="GO:0006289">
    <property type="term" value="P:nucleotide-excision repair"/>
    <property type="evidence" value="ECO:0007669"/>
    <property type="project" value="TreeGrafter"/>
</dbReference>
<evidence type="ECO:0000256" key="3">
    <source>
        <dbReference type="ARBA" id="ARBA00023242"/>
    </source>
</evidence>
<evidence type="ECO:0000256" key="2">
    <source>
        <dbReference type="ARBA" id="ARBA00005563"/>
    </source>
</evidence>
<dbReference type="InterPro" id="IPR016580">
    <property type="entry name" value="HUS1"/>
</dbReference>
<protein>
    <recommendedName>
        <fullName evidence="4">Checkpoint protein</fullName>
    </recommendedName>
</protein>
<dbReference type="PANTHER" id="PTHR12900">
    <property type="entry name" value="MITOTIC AND DNA DAMAGE CHECKPOINT PROTEIN HUS1"/>
    <property type="match status" value="1"/>
</dbReference>
<dbReference type="GO" id="GO:0005730">
    <property type="term" value="C:nucleolus"/>
    <property type="evidence" value="ECO:0007669"/>
    <property type="project" value="InterPro"/>
</dbReference>
<dbReference type="GO" id="GO:0044778">
    <property type="term" value="P:meiotic DNA integrity checkpoint signaling"/>
    <property type="evidence" value="ECO:0007669"/>
    <property type="project" value="TreeGrafter"/>
</dbReference>
<proteinExistence type="inferred from homology"/>
<dbReference type="GO" id="GO:0000724">
    <property type="term" value="P:double-strand break repair via homologous recombination"/>
    <property type="evidence" value="ECO:0007669"/>
    <property type="project" value="TreeGrafter"/>
</dbReference>
<dbReference type="Gene3D" id="3.70.10.10">
    <property type="match status" value="1"/>
</dbReference>
<comment type="caution">
    <text evidence="5">The sequence shown here is derived from an EMBL/GenBank/DDBJ whole genome shotgun (WGS) entry which is preliminary data.</text>
</comment>
<dbReference type="GO" id="GO:0030896">
    <property type="term" value="C:checkpoint clamp complex"/>
    <property type="evidence" value="ECO:0007669"/>
    <property type="project" value="InterPro"/>
</dbReference>
<dbReference type="PANTHER" id="PTHR12900:SF0">
    <property type="entry name" value="CHECKPOINT PROTEIN"/>
    <property type="match status" value="1"/>
</dbReference>
<name>A0A4T0FPY7_9BASI</name>
<evidence type="ECO:0000313" key="6">
    <source>
        <dbReference type="Proteomes" id="UP000310189"/>
    </source>
</evidence>
<dbReference type="Pfam" id="PF04005">
    <property type="entry name" value="Hus1"/>
    <property type="match status" value="1"/>
</dbReference>
<organism evidence="5 6">
    <name type="scientific">Wallemia hederae</name>
    <dbReference type="NCBI Taxonomy" id="1540922"/>
    <lineage>
        <taxon>Eukaryota</taxon>
        <taxon>Fungi</taxon>
        <taxon>Dikarya</taxon>
        <taxon>Basidiomycota</taxon>
        <taxon>Wallemiomycotina</taxon>
        <taxon>Wallemiomycetes</taxon>
        <taxon>Wallemiales</taxon>
        <taxon>Wallemiaceae</taxon>
        <taxon>Wallemia</taxon>
    </lineage>
</organism>
<dbReference type="InterPro" id="IPR007150">
    <property type="entry name" value="HUS1/Mec3"/>
</dbReference>
<comment type="similarity">
    <text evidence="2 4">Belongs to the HUS1 family.</text>
</comment>
<evidence type="ECO:0000256" key="4">
    <source>
        <dbReference type="PIRNR" id="PIRNR011312"/>
    </source>
</evidence>
<reference evidence="5 6" key="1">
    <citation type="submission" date="2019-03" db="EMBL/GenBank/DDBJ databases">
        <title>Sequencing 23 genomes of Wallemia ichthyophaga.</title>
        <authorList>
            <person name="Gostincar C."/>
        </authorList>
    </citation>
    <scope>NUCLEOTIDE SEQUENCE [LARGE SCALE GENOMIC DNA]</scope>
    <source>
        <strain evidence="5 6">EXF-5753</strain>
    </source>
</reference>
<evidence type="ECO:0000256" key="1">
    <source>
        <dbReference type="ARBA" id="ARBA00004123"/>
    </source>
</evidence>